<dbReference type="AlphaFoldDB" id="A0A1F5EKW0"/>
<dbReference type="Proteomes" id="UP000186670">
    <property type="component" value="Unassembled WGS sequence"/>
</dbReference>
<dbReference type="EMBL" id="MEZZ01000042">
    <property type="protein sequence ID" value="OGD68021.1"/>
    <property type="molecule type" value="Genomic_DNA"/>
</dbReference>
<feature type="transmembrane region" description="Helical" evidence="1">
    <location>
        <begin position="9"/>
        <end position="42"/>
    </location>
</feature>
<keyword evidence="1" id="KW-1133">Transmembrane helix</keyword>
<protein>
    <submittedName>
        <fullName evidence="2">Uncharacterized protein</fullName>
    </submittedName>
</protein>
<keyword evidence="1" id="KW-0812">Transmembrane</keyword>
<sequence length="90" mass="10914">MGSNIKIRIIIDFLIVIFIAMAFPWWLSLGLVFLGIFLYRNFYEAFLFAFVMDSVYSVTKNLFFGRMFVYIVIVFVLFLFVRWFKERLRL</sequence>
<evidence type="ECO:0000313" key="2">
    <source>
        <dbReference type="EMBL" id="OGD68021.1"/>
    </source>
</evidence>
<proteinExistence type="predicted"/>
<evidence type="ECO:0000313" key="3">
    <source>
        <dbReference type="Proteomes" id="UP000186670"/>
    </source>
</evidence>
<organism evidence="2 3">
    <name type="scientific">Candidatus Campbellbacteria bacterium RIFCSPHIGHO2_01_FULL_34_10</name>
    <dbReference type="NCBI Taxonomy" id="1797577"/>
    <lineage>
        <taxon>Bacteria</taxon>
        <taxon>Candidatus Campbelliibacteriota</taxon>
    </lineage>
</organism>
<comment type="caution">
    <text evidence="2">The sequence shown here is derived from an EMBL/GenBank/DDBJ whole genome shotgun (WGS) entry which is preliminary data.</text>
</comment>
<name>A0A1F5EKW0_9BACT</name>
<reference evidence="2 3" key="1">
    <citation type="journal article" date="2016" name="Nat. Commun.">
        <title>Thousands of microbial genomes shed light on interconnected biogeochemical processes in an aquifer system.</title>
        <authorList>
            <person name="Anantharaman K."/>
            <person name="Brown C.T."/>
            <person name="Hug L.A."/>
            <person name="Sharon I."/>
            <person name="Castelle C.J."/>
            <person name="Probst A.J."/>
            <person name="Thomas B.C."/>
            <person name="Singh A."/>
            <person name="Wilkins M.J."/>
            <person name="Karaoz U."/>
            <person name="Brodie E.L."/>
            <person name="Williams K.H."/>
            <person name="Hubbard S.S."/>
            <person name="Banfield J.F."/>
        </authorList>
    </citation>
    <scope>NUCLEOTIDE SEQUENCE [LARGE SCALE GENOMIC DNA]</scope>
</reference>
<accession>A0A1F5EKW0</accession>
<gene>
    <name evidence="2" type="ORF">A2811_02955</name>
</gene>
<evidence type="ECO:0000256" key="1">
    <source>
        <dbReference type="SAM" id="Phobius"/>
    </source>
</evidence>
<feature type="transmembrane region" description="Helical" evidence="1">
    <location>
        <begin position="62"/>
        <end position="84"/>
    </location>
</feature>
<keyword evidence="1" id="KW-0472">Membrane</keyword>